<evidence type="ECO:0000256" key="7">
    <source>
        <dbReference type="ARBA" id="ARBA00022989"/>
    </source>
</evidence>
<keyword evidence="8" id="KW-0811">Translocation</keyword>
<dbReference type="Pfam" id="PF02699">
    <property type="entry name" value="YajC"/>
    <property type="match status" value="1"/>
</dbReference>
<accession>A0A0L6U4X9</accession>
<dbReference type="SMART" id="SM01323">
    <property type="entry name" value="YajC"/>
    <property type="match status" value="1"/>
</dbReference>
<gene>
    <name evidence="11" type="ORF">AKG39_00030</name>
</gene>
<comment type="similarity">
    <text evidence="2">Belongs to the YajC family.</text>
</comment>
<keyword evidence="12" id="KW-1185">Reference proteome</keyword>
<dbReference type="AlphaFoldDB" id="A0A0L6U4X9"/>
<sequence>MFGIDFTLILPLILVLVFFYFFILRPQNKQKKEIQEMRSGMKPGDEIITIGGFYGIIYAIGEENVTIELLPDYNKALIAKSAISKVVQSADAVAAEEDVFEELDEEIIDDSKVVDAEYEEIDEADDSISSKEKK</sequence>
<keyword evidence="3" id="KW-0813">Transport</keyword>
<evidence type="ECO:0000256" key="5">
    <source>
        <dbReference type="ARBA" id="ARBA00022692"/>
    </source>
</evidence>
<dbReference type="InterPro" id="IPR003849">
    <property type="entry name" value="Preprotein_translocase_YajC"/>
</dbReference>
<name>A0A0L6U4X9_9FIRM</name>
<keyword evidence="6" id="KW-0653">Protein transport</keyword>
<dbReference type="PANTHER" id="PTHR33909">
    <property type="entry name" value="SEC TRANSLOCON ACCESSORY COMPLEX SUBUNIT YAJC"/>
    <property type="match status" value="1"/>
</dbReference>
<dbReference type="PATRIC" id="fig|52689.4.peg.6"/>
<proteinExistence type="inferred from homology"/>
<evidence type="ECO:0000256" key="9">
    <source>
        <dbReference type="ARBA" id="ARBA00023136"/>
    </source>
</evidence>
<keyword evidence="9 10" id="KW-0472">Membrane</keyword>
<evidence type="ECO:0000256" key="6">
    <source>
        <dbReference type="ARBA" id="ARBA00022927"/>
    </source>
</evidence>
<organism evidence="11 12">
    <name type="scientific">Acetobacterium bakii</name>
    <dbReference type="NCBI Taxonomy" id="52689"/>
    <lineage>
        <taxon>Bacteria</taxon>
        <taxon>Bacillati</taxon>
        <taxon>Bacillota</taxon>
        <taxon>Clostridia</taxon>
        <taxon>Eubacteriales</taxon>
        <taxon>Eubacteriaceae</taxon>
        <taxon>Acetobacterium</taxon>
    </lineage>
</organism>
<evidence type="ECO:0000313" key="11">
    <source>
        <dbReference type="EMBL" id="KNZ43586.1"/>
    </source>
</evidence>
<evidence type="ECO:0000313" key="12">
    <source>
        <dbReference type="Proteomes" id="UP000036873"/>
    </source>
</evidence>
<evidence type="ECO:0000256" key="8">
    <source>
        <dbReference type="ARBA" id="ARBA00023010"/>
    </source>
</evidence>
<evidence type="ECO:0000256" key="2">
    <source>
        <dbReference type="ARBA" id="ARBA00006742"/>
    </source>
</evidence>
<comment type="caution">
    <text evidence="11">The sequence shown here is derived from an EMBL/GenBank/DDBJ whole genome shotgun (WGS) entry which is preliminary data.</text>
</comment>
<evidence type="ECO:0000256" key="3">
    <source>
        <dbReference type="ARBA" id="ARBA00022448"/>
    </source>
</evidence>
<dbReference type="PRINTS" id="PR01853">
    <property type="entry name" value="YAJCTRNLCASE"/>
</dbReference>
<feature type="transmembrane region" description="Helical" evidence="10">
    <location>
        <begin position="6"/>
        <end position="24"/>
    </location>
</feature>
<keyword evidence="4" id="KW-1003">Cell membrane</keyword>
<evidence type="ECO:0000256" key="10">
    <source>
        <dbReference type="SAM" id="Phobius"/>
    </source>
</evidence>
<dbReference type="GO" id="GO:0005886">
    <property type="term" value="C:plasma membrane"/>
    <property type="evidence" value="ECO:0007669"/>
    <property type="project" value="UniProtKB-SubCell"/>
</dbReference>
<comment type="subcellular location">
    <subcellularLocation>
        <location evidence="1">Cell membrane</location>
        <topology evidence="1">Single-pass membrane protein</topology>
    </subcellularLocation>
</comment>
<evidence type="ECO:0000256" key="1">
    <source>
        <dbReference type="ARBA" id="ARBA00004162"/>
    </source>
</evidence>
<dbReference type="EMBL" id="LGYO01000001">
    <property type="protein sequence ID" value="KNZ43586.1"/>
    <property type="molecule type" value="Genomic_DNA"/>
</dbReference>
<dbReference type="GO" id="GO:0015031">
    <property type="term" value="P:protein transport"/>
    <property type="evidence" value="ECO:0007669"/>
    <property type="project" value="UniProtKB-KW"/>
</dbReference>
<dbReference type="NCBIfam" id="TIGR00739">
    <property type="entry name" value="yajC"/>
    <property type="match status" value="1"/>
</dbReference>
<dbReference type="PANTHER" id="PTHR33909:SF1">
    <property type="entry name" value="SEC TRANSLOCON ACCESSORY COMPLEX SUBUNIT YAJC"/>
    <property type="match status" value="1"/>
</dbReference>
<dbReference type="RefSeq" id="WP_242852520.1">
    <property type="nucleotide sequence ID" value="NZ_LGYO01000001.1"/>
</dbReference>
<evidence type="ECO:0000256" key="4">
    <source>
        <dbReference type="ARBA" id="ARBA00022475"/>
    </source>
</evidence>
<reference evidence="12" key="1">
    <citation type="submission" date="2015-07" db="EMBL/GenBank/DDBJ databases">
        <title>Draft genome sequence of Acetobacterium bakii DSM 8293, a potential psychrophilic chemical producer through syngas fermentation.</title>
        <authorList>
            <person name="Song Y."/>
            <person name="Hwang S."/>
            <person name="Cho B.-K."/>
        </authorList>
    </citation>
    <scope>NUCLEOTIDE SEQUENCE [LARGE SCALE GENOMIC DNA]</scope>
    <source>
        <strain evidence="12">DSM 8239</strain>
    </source>
</reference>
<dbReference type="STRING" id="52689.AKG39_00030"/>
<keyword evidence="5 10" id="KW-0812">Transmembrane</keyword>
<keyword evidence="7 10" id="KW-1133">Transmembrane helix</keyword>
<dbReference type="Proteomes" id="UP000036873">
    <property type="component" value="Unassembled WGS sequence"/>
</dbReference>
<protein>
    <submittedName>
        <fullName evidence="11">Preprotein translocase</fullName>
    </submittedName>
</protein>